<proteinExistence type="predicted"/>
<evidence type="ECO:0000313" key="3">
    <source>
        <dbReference type="Proteomes" id="UP000234681"/>
    </source>
</evidence>
<organism evidence="2 3">
    <name type="scientific">Rattus norvegicus</name>
    <name type="common">Rat</name>
    <dbReference type="NCBI Taxonomy" id="10116"/>
    <lineage>
        <taxon>Eukaryota</taxon>
        <taxon>Metazoa</taxon>
        <taxon>Chordata</taxon>
        <taxon>Craniata</taxon>
        <taxon>Vertebrata</taxon>
        <taxon>Euteleostomi</taxon>
        <taxon>Mammalia</taxon>
        <taxon>Eutheria</taxon>
        <taxon>Euarchontoglires</taxon>
        <taxon>Glires</taxon>
        <taxon>Rodentia</taxon>
        <taxon>Myomorpha</taxon>
        <taxon>Muroidea</taxon>
        <taxon>Muridae</taxon>
        <taxon>Murinae</taxon>
        <taxon>Rattus</taxon>
    </lineage>
</organism>
<sequence>MPRDGFAGVPPGRSPYVTSASDKLVTKMPRD</sequence>
<reference evidence="2 3" key="1">
    <citation type="submission" date="2005-07" db="EMBL/GenBank/DDBJ databases">
        <authorList>
            <person name="Mural R.J."/>
            <person name="Li P.W."/>
            <person name="Adams M.D."/>
            <person name="Amanatides P.G."/>
            <person name="Baden-Tillson H."/>
            <person name="Barnstead M."/>
            <person name="Chin S.H."/>
            <person name="Dew I."/>
            <person name="Evans C.A."/>
            <person name="Ferriera S."/>
            <person name="Flanigan M."/>
            <person name="Fosler C."/>
            <person name="Glodek A."/>
            <person name="Gu Z."/>
            <person name="Holt R.A."/>
            <person name="Jennings D."/>
            <person name="Kraft C.L."/>
            <person name="Lu F."/>
            <person name="Nguyen T."/>
            <person name="Nusskern D.R."/>
            <person name="Pfannkoch C.M."/>
            <person name="Sitter C."/>
            <person name="Sutton G.G."/>
            <person name="Venter J.C."/>
            <person name="Wang Z."/>
            <person name="Woodage T."/>
            <person name="Zheng X.H."/>
            <person name="Zhong F."/>
        </authorList>
    </citation>
    <scope>NUCLEOTIDE SEQUENCE [LARGE SCALE GENOMIC DNA]</scope>
    <source>
        <strain>BN</strain>
        <strain evidence="3">Sprague-Dawley</strain>
    </source>
</reference>
<gene>
    <name evidence="2" type="ORF">rCG_21470</name>
</gene>
<accession>A6J1M9</accession>
<feature type="region of interest" description="Disordered" evidence="1">
    <location>
        <begin position="1"/>
        <end position="31"/>
    </location>
</feature>
<dbReference type="EMBL" id="CH473973">
    <property type="protein sequence ID" value="EDM13818.1"/>
    <property type="molecule type" value="Genomic_DNA"/>
</dbReference>
<name>A6J1M9_RAT</name>
<protein>
    <submittedName>
        <fullName evidence="2">RCG21470</fullName>
    </submittedName>
</protein>
<evidence type="ECO:0000313" key="2">
    <source>
        <dbReference type="EMBL" id="EDM13818.1"/>
    </source>
</evidence>
<evidence type="ECO:0000256" key="1">
    <source>
        <dbReference type="SAM" id="MobiDB-lite"/>
    </source>
</evidence>
<dbReference type="AlphaFoldDB" id="A6J1M9"/>
<dbReference type="Proteomes" id="UP000234681">
    <property type="component" value="Chromosome 12"/>
</dbReference>